<proteinExistence type="predicted"/>
<name>A0A6J6QVU7_9ZZZZ</name>
<evidence type="ECO:0000313" key="1">
    <source>
        <dbReference type="EMBL" id="CAB4714882.1"/>
    </source>
</evidence>
<protein>
    <submittedName>
        <fullName evidence="1">Unannotated protein</fullName>
    </submittedName>
</protein>
<organism evidence="1">
    <name type="scientific">freshwater metagenome</name>
    <dbReference type="NCBI Taxonomy" id="449393"/>
    <lineage>
        <taxon>unclassified sequences</taxon>
        <taxon>metagenomes</taxon>
        <taxon>ecological metagenomes</taxon>
    </lineage>
</organism>
<sequence length="75" mass="8205">MNFIEEHPFNAAMCDIGDHHHELFFAKPGHCEISINPAAVVAPLGVDHAANCTDNFVGAQAIQNYCSAWPLNEEL</sequence>
<gene>
    <name evidence="1" type="ORF">UFOPK2625_01213</name>
</gene>
<reference evidence="1" key="1">
    <citation type="submission" date="2020-05" db="EMBL/GenBank/DDBJ databases">
        <authorList>
            <person name="Chiriac C."/>
            <person name="Salcher M."/>
            <person name="Ghai R."/>
            <person name="Kavagutti S V."/>
        </authorList>
    </citation>
    <scope>NUCLEOTIDE SEQUENCE</scope>
</reference>
<dbReference type="AlphaFoldDB" id="A0A6J6QVU7"/>
<dbReference type="EMBL" id="CAEZXZ010000207">
    <property type="protein sequence ID" value="CAB4714882.1"/>
    <property type="molecule type" value="Genomic_DNA"/>
</dbReference>
<accession>A0A6J6QVU7</accession>